<reference evidence="6" key="1">
    <citation type="journal article" date="2023" name="IMA Fungus">
        <title>Comparative genomic study of the Penicillium genus elucidates a diverse pangenome and 15 lateral gene transfer events.</title>
        <authorList>
            <person name="Petersen C."/>
            <person name="Sorensen T."/>
            <person name="Nielsen M.R."/>
            <person name="Sondergaard T.E."/>
            <person name="Sorensen J.L."/>
            <person name="Fitzpatrick D.A."/>
            <person name="Frisvad J.C."/>
            <person name="Nielsen K.L."/>
        </authorList>
    </citation>
    <scope>NUCLEOTIDE SEQUENCE</scope>
    <source>
        <strain evidence="6">IBT 17514</strain>
    </source>
</reference>
<dbReference type="Gene3D" id="1.25.40.20">
    <property type="entry name" value="Ankyrin repeat-containing domain"/>
    <property type="match status" value="4"/>
</dbReference>
<sequence length="822" mass="91947">MRASRELFEISILVHTEIGKTEIVVTYLIPANGSQTIPSLETGKRARQALLVFYESLPIQAVDDFSDLNSSASAVASLLRQVLIARPSLFTNTILEKFETDGQQLLGSFQSLWDLFITIAANENSGEIVCVVDALDECRDEDRLPFIQAISRIYLNEDLKSKPDLKFLVTSRRYGHIRSAFHALETNLPTFHLSGEDDLEVKKISKEINLVLQVDVSNRTYLWVSLTLEFIEKTPGFTRGNVRRIIHDEIPLTVDEAYEKILNRSPDHAKAKRLLHIVTAAKRPLSLDEMSVALGFRPGDVDQAYDDIVDEMEPVERLRTSLRDLCGLLLTVVDQKVYLLHQTVKEFLVRDSVVETTQTSTLWKHSIAPKESSRVLAEIGALFLCMSEGLRILRSLYEYFVEFWPIHFRESCVTKEDQIVPLATQLCDSTVMESARFHNFWNSMGRLRFYYDHMHGDYPLEVSILMCASYFGFSAVVENILDGNEVDLNEKDTTCQRTPMGWAAEKGYDDIVKMLLETDKVEFGSVDGDRASTLLCAARNGHTEVVRVLLAAFGHHGVVKLLLETTKVDVNSAISGTRALDRACDNEHKEVVRLLLKTGHASADRIPGHHHSPLHIALINKREAIAILLLETGLADPNLKCGDGQTPLSYAAQSGLETIVKWLLDSDKVNVNSKDRNHQTPLHFAAESGNENVVKMLVDTGEIDDIDLKGYKDRSPLWLAASDGHASVVKFLLGYWQSRPRLKGLPNFSPLLAAAAHGHVSIVKLLLDTKAVEVDAKESTEQRTALSIAAEDGNPAIVKLLLETGEFDVETRDPRHGRPQLL</sequence>
<evidence type="ECO:0000256" key="3">
    <source>
        <dbReference type="PROSITE-ProRule" id="PRU00023"/>
    </source>
</evidence>
<dbReference type="SMART" id="SM00248">
    <property type="entry name" value="ANK"/>
    <property type="match status" value="10"/>
</dbReference>
<organism evidence="6 7">
    <name type="scientific">Penicillium malachiteum</name>
    <dbReference type="NCBI Taxonomy" id="1324776"/>
    <lineage>
        <taxon>Eukaryota</taxon>
        <taxon>Fungi</taxon>
        <taxon>Dikarya</taxon>
        <taxon>Ascomycota</taxon>
        <taxon>Pezizomycotina</taxon>
        <taxon>Eurotiomycetes</taxon>
        <taxon>Eurotiomycetidae</taxon>
        <taxon>Eurotiales</taxon>
        <taxon>Aspergillaceae</taxon>
        <taxon>Penicillium</taxon>
    </lineage>
</organism>
<dbReference type="InterPro" id="IPR056884">
    <property type="entry name" value="NPHP3-like_N"/>
</dbReference>
<dbReference type="PROSITE" id="PS50088">
    <property type="entry name" value="ANK_REPEAT"/>
    <property type="match status" value="3"/>
</dbReference>
<feature type="domain" description="GPI inositol-deacylase winged helix" evidence="4">
    <location>
        <begin position="263"/>
        <end position="352"/>
    </location>
</feature>
<keyword evidence="2 3" id="KW-0040">ANK repeat</keyword>
<dbReference type="PROSITE" id="PS50297">
    <property type="entry name" value="ANK_REP_REGION"/>
    <property type="match status" value="3"/>
</dbReference>
<feature type="domain" description="Nephrocystin 3-like N-terminal" evidence="5">
    <location>
        <begin position="67"/>
        <end position="172"/>
    </location>
</feature>
<dbReference type="InterPro" id="IPR054471">
    <property type="entry name" value="GPIID_WHD"/>
</dbReference>
<feature type="repeat" description="ANK" evidence="3">
    <location>
        <begin position="781"/>
        <end position="805"/>
    </location>
</feature>
<comment type="caution">
    <text evidence="6">The sequence shown here is derived from an EMBL/GenBank/DDBJ whole genome shotgun (WGS) entry which is preliminary data.</text>
</comment>
<dbReference type="PANTHER" id="PTHR24198">
    <property type="entry name" value="ANKYRIN REPEAT AND PROTEIN KINASE DOMAIN-CONTAINING PROTEIN"/>
    <property type="match status" value="1"/>
</dbReference>
<dbReference type="InterPro" id="IPR036770">
    <property type="entry name" value="Ankyrin_rpt-contain_sf"/>
</dbReference>
<evidence type="ECO:0000256" key="2">
    <source>
        <dbReference type="ARBA" id="ARBA00023043"/>
    </source>
</evidence>
<dbReference type="Proteomes" id="UP001215712">
    <property type="component" value="Unassembled WGS sequence"/>
</dbReference>
<gene>
    <name evidence="6" type="ORF">N7493_010231</name>
</gene>
<dbReference type="InterPro" id="IPR002110">
    <property type="entry name" value="Ankyrin_rpt"/>
</dbReference>
<evidence type="ECO:0008006" key="8">
    <source>
        <dbReference type="Google" id="ProtNLM"/>
    </source>
</evidence>
<dbReference type="EMBL" id="JAQJAN010000019">
    <property type="protein sequence ID" value="KAJ5708897.1"/>
    <property type="molecule type" value="Genomic_DNA"/>
</dbReference>
<reference evidence="6" key="2">
    <citation type="submission" date="2023-01" db="EMBL/GenBank/DDBJ databases">
        <authorList>
            <person name="Petersen C."/>
        </authorList>
    </citation>
    <scope>NUCLEOTIDE SEQUENCE</scope>
    <source>
        <strain evidence="6">IBT 17514</strain>
    </source>
</reference>
<dbReference type="AlphaFoldDB" id="A0AAD6HCC8"/>
<dbReference type="PANTHER" id="PTHR24198:SF165">
    <property type="entry name" value="ANKYRIN REPEAT-CONTAINING PROTEIN-RELATED"/>
    <property type="match status" value="1"/>
</dbReference>
<dbReference type="Pfam" id="PF00023">
    <property type="entry name" value="Ank"/>
    <property type="match status" value="1"/>
</dbReference>
<evidence type="ECO:0000259" key="5">
    <source>
        <dbReference type="Pfam" id="PF24883"/>
    </source>
</evidence>
<feature type="repeat" description="ANK" evidence="3">
    <location>
        <begin position="643"/>
        <end position="665"/>
    </location>
</feature>
<protein>
    <recommendedName>
        <fullName evidence="8">NACHT domain-containing protein</fullName>
    </recommendedName>
</protein>
<dbReference type="Pfam" id="PF24883">
    <property type="entry name" value="NPHP3_N"/>
    <property type="match status" value="1"/>
</dbReference>
<keyword evidence="7" id="KW-1185">Reference proteome</keyword>
<proteinExistence type="predicted"/>
<evidence type="ECO:0000259" key="4">
    <source>
        <dbReference type="Pfam" id="PF22939"/>
    </source>
</evidence>
<dbReference type="SUPFAM" id="SSF48403">
    <property type="entry name" value="Ankyrin repeat"/>
    <property type="match status" value="1"/>
</dbReference>
<dbReference type="Pfam" id="PF22939">
    <property type="entry name" value="WHD_GPIID"/>
    <property type="match status" value="1"/>
</dbReference>
<feature type="repeat" description="ANK" evidence="3">
    <location>
        <begin position="677"/>
        <end position="701"/>
    </location>
</feature>
<keyword evidence="1" id="KW-0677">Repeat</keyword>
<evidence type="ECO:0000313" key="7">
    <source>
        <dbReference type="Proteomes" id="UP001215712"/>
    </source>
</evidence>
<dbReference type="Pfam" id="PF12796">
    <property type="entry name" value="Ank_2"/>
    <property type="match status" value="3"/>
</dbReference>
<accession>A0AAD6HCC8</accession>
<evidence type="ECO:0000256" key="1">
    <source>
        <dbReference type="ARBA" id="ARBA00022737"/>
    </source>
</evidence>
<evidence type="ECO:0000313" key="6">
    <source>
        <dbReference type="EMBL" id="KAJ5708897.1"/>
    </source>
</evidence>
<name>A0AAD6HCC8_9EURO</name>